<protein>
    <submittedName>
        <fullName evidence="1">Uncharacterized protein</fullName>
    </submittedName>
</protein>
<reference evidence="1" key="1">
    <citation type="submission" date="2017-08" db="EMBL/GenBank/DDBJ databases">
        <authorList>
            <person name="Polle J.E."/>
            <person name="Barry K."/>
            <person name="Cushman J."/>
            <person name="Schmutz J."/>
            <person name="Tran D."/>
            <person name="Hathwaick L.T."/>
            <person name="Yim W.C."/>
            <person name="Jenkins J."/>
            <person name="Mckie-Krisberg Z.M."/>
            <person name="Prochnik S."/>
            <person name="Lindquist E."/>
            <person name="Dockter R.B."/>
            <person name="Adam C."/>
            <person name="Molina H."/>
            <person name="Bunkerborg J."/>
            <person name="Jin E."/>
            <person name="Buchheim M."/>
            <person name="Magnuson J."/>
        </authorList>
    </citation>
    <scope>NUCLEOTIDE SEQUENCE</scope>
    <source>
        <strain evidence="1">CCAP 19/18</strain>
    </source>
</reference>
<accession>A0ABQ7GSL2</accession>
<organism evidence="1 2">
    <name type="scientific">Dunaliella salina</name>
    <name type="common">Green alga</name>
    <name type="synonym">Protococcus salinus</name>
    <dbReference type="NCBI Taxonomy" id="3046"/>
    <lineage>
        <taxon>Eukaryota</taxon>
        <taxon>Viridiplantae</taxon>
        <taxon>Chlorophyta</taxon>
        <taxon>core chlorophytes</taxon>
        <taxon>Chlorophyceae</taxon>
        <taxon>CS clade</taxon>
        <taxon>Chlamydomonadales</taxon>
        <taxon>Dunaliellaceae</taxon>
        <taxon>Dunaliella</taxon>
    </lineage>
</organism>
<proteinExistence type="predicted"/>
<evidence type="ECO:0000313" key="1">
    <source>
        <dbReference type="EMBL" id="KAF5837606.1"/>
    </source>
</evidence>
<gene>
    <name evidence="1" type="ORF">DUNSADRAFT_4109</name>
</gene>
<dbReference type="EMBL" id="MU069609">
    <property type="protein sequence ID" value="KAF5837606.1"/>
    <property type="molecule type" value="Genomic_DNA"/>
</dbReference>
<keyword evidence="2" id="KW-1185">Reference proteome</keyword>
<dbReference type="Proteomes" id="UP000815325">
    <property type="component" value="Unassembled WGS sequence"/>
</dbReference>
<comment type="caution">
    <text evidence="1">The sequence shown here is derived from an EMBL/GenBank/DDBJ whole genome shotgun (WGS) entry which is preliminary data.</text>
</comment>
<name>A0ABQ7GSL2_DUNSA</name>
<sequence>MGQQARSLEFVCCFPGSLWNQESVGYVALFGTALLWGSWTPSLRVLYQVELPPDPPLLNALQAVLSAFFLITANLASSSSTRGGEVEHIAPLLHEDA</sequence>
<evidence type="ECO:0000313" key="2">
    <source>
        <dbReference type="Proteomes" id="UP000815325"/>
    </source>
</evidence>
<feature type="non-terminal residue" evidence="1">
    <location>
        <position position="97"/>
    </location>
</feature>